<evidence type="ECO:0000313" key="4">
    <source>
        <dbReference type="EMBL" id="QNO15828.1"/>
    </source>
</evidence>
<dbReference type="Proteomes" id="UP000516160">
    <property type="component" value="Chromosome"/>
</dbReference>
<reference evidence="4 5" key="1">
    <citation type="submission" date="2020-07" db="EMBL/GenBank/DDBJ databases">
        <title>Alkalicella. sp. LB2 genome.</title>
        <authorList>
            <person name="Postec A."/>
            <person name="Quemeneur M."/>
        </authorList>
    </citation>
    <scope>NUCLEOTIDE SEQUENCE [LARGE SCALE GENOMIC DNA]</scope>
    <source>
        <strain evidence="4 5">LB2</strain>
    </source>
</reference>
<evidence type="ECO:0000259" key="2">
    <source>
        <dbReference type="Pfam" id="PF00586"/>
    </source>
</evidence>
<accession>A0A7G9WAW6</accession>
<keyword evidence="5" id="KW-1185">Reference proteome</keyword>
<feature type="domain" description="PurM-like C-terminal" evidence="3">
    <location>
        <begin position="153"/>
        <end position="307"/>
    </location>
</feature>
<dbReference type="GO" id="GO:0051604">
    <property type="term" value="P:protein maturation"/>
    <property type="evidence" value="ECO:0007669"/>
    <property type="project" value="TreeGrafter"/>
</dbReference>
<dbReference type="InterPro" id="IPR010918">
    <property type="entry name" value="PurM-like_C_dom"/>
</dbReference>
<proteinExistence type="inferred from homology"/>
<dbReference type="KEGG" id="acae:HYG86_14160"/>
<organism evidence="4 5">
    <name type="scientific">Alkalicella caledoniensis</name>
    <dbReference type="NCBI Taxonomy" id="2731377"/>
    <lineage>
        <taxon>Bacteria</taxon>
        <taxon>Bacillati</taxon>
        <taxon>Bacillota</taxon>
        <taxon>Clostridia</taxon>
        <taxon>Eubacteriales</taxon>
        <taxon>Proteinivoracaceae</taxon>
        <taxon>Alkalicella</taxon>
    </lineage>
</organism>
<dbReference type="CDD" id="cd06061">
    <property type="entry name" value="PurM-like1"/>
    <property type="match status" value="1"/>
</dbReference>
<dbReference type="Gene3D" id="3.90.650.10">
    <property type="entry name" value="PurM-like C-terminal domain"/>
    <property type="match status" value="1"/>
</dbReference>
<gene>
    <name evidence="4" type="ORF">HYG86_14160</name>
</gene>
<dbReference type="SUPFAM" id="SSF56042">
    <property type="entry name" value="PurM C-terminal domain-like"/>
    <property type="match status" value="1"/>
</dbReference>
<dbReference type="Gene3D" id="3.30.1330.10">
    <property type="entry name" value="PurM-like, N-terminal domain"/>
    <property type="match status" value="1"/>
</dbReference>
<evidence type="ECO:0000256" key="1">
    <source>
        <dbReference type="ARBA" id="ARBA00006243"/>
    </source>
</evidence>
<evidence type="ECO:0000313" key="5">
    <source>
        <dbReference type="Proteomes" id="UP000516160"/>
    </source>
</evidence>
<dbReference type="InterPro" id="IPR011854">
    <property type="entry name" value="HypE"/>
</dbReference>
<dbReference type="AlphaFoldDB" id="A0A7G9WAW6"/>
<name>A0A7G9WAW6_ALKCA</name>
<dbReference type="Pfam" id="PF00586">
    <property type="entry name" value="AIRS"/>
    <property type="match status" value="1"/>
</dbReference>
<protein>
    <submittedName>
        <fullName evidence="4">AIR synthase</fullName>
    </submittedName>
</protein>
<dbReference type="RefSeq" id="WP_213166232.1">
    <property type="nucleotide sequence ID" value="NZ_CP058559.1"/>
</dbReference>
<dbReference type="InterPro" id="IPR016188">
    <property type="entry name" value="PurM-like_N"/>
</dbReference>
<dbReference type="PANTHER" id="PTHR30303">
    <property type="entry name" value="HYDROGENASE ISOENZYMES FORMATION PROTEIN HYPE"/>
    <property type="match status" value="1"/>
</dbReference>
<dbReference type="InterPro" id="IPR036676">
    <property type="entry name" value="PurM-like_C_sf"/>
</dbReference>
<dbReference type="PIRSF" id="PIRSF005644">
    <property type="entry name" value="Hdrgns_mtr_HypE"/>
    <property type="match status" value="1"/>
</dbReference>
<feature type="domain" description="PurM-like N-terminal" evidence="2">
    <location>
        <begin position="33"/>
        <end position="138"/>
    </location>
</feature>
<dbReference type="EMBL" id="CP058559">
    <property type="protein sequence ID" value="QNO15828.1"/>
    <property type="molecule type" value="Genomic_DNA"/>
</dbReference>
<sequence>MKIGKIPSDVLRRIVYSNITHHRPEVLVRPNIGEDCSVIDFGEYVCVLSTDPITGTTKDIGSLAVHISCNDIASNGVDPLGIMLTILAPPSTTEEELAQVMADANKAAASINVEIIGGHTEISSAVNQMIISGTAIGRQLKGQVVVSKGAQLGDVVIMTKHAGLEGASIIAKELEEKLTTILTSEEIFNAQSFSHDISVVTEGVLAWKIGVSSMHDVTEGGILGAIWELAEASGLGVEVYLDSIPVKAETLKISEFLSLDPYRLISSGVMVMTISEDKLSTLLATLKDSGIDVTVVGKIVSEGRVILKGDERKPLDPPDVDELYKALG</sequence>
<comment type="similarity">
    <text evidence="1">Belongs to the HypE family.</text>
</comment>
<dbReference type="SUPFAM" id="SSF55326">
    <property type="entry name" value="PurM N-terminal domain-like"/>
    <property type="match status" value="1"/>
</dbReference>
<dbReference type="PANTHER" id="PTHR30303:SF4">
    <property type="entry name" value="HYDROGENASE EXPRESSION_FORMATION PROTEIN HYPE"/>
    <property type="match status" value="1"/>
</dbReference>
<dbReference type="Pfam" id="PF02769">
    <property type="entry name" value="AIRS_C"/>
    <property type="match status" value="1"/>
</dbReference>
<evidence type="ECO:0000259" key="3">
    <source>
        <dbReference type="Pfam" id="PF02769"/>
    </source>
</evidence>
<dbReference type="InterPro" id="IPR036921">
    <property type="entry name" value="PurM-like_N_sf"/>
</dbReference>